<reference evidence="2" key="1">
    <citation type="journal article" date="2017" name="Nat. Ecol. Evol.">
        <title>Genome expansion and lineage-specific genetic innovations in the forest pathogenic fungi Armillaria.</title>
        <authorList>
            <person name="Sipos G."/>
            <person name="Prasanna A.N."/>
            <person name="Walter M.C."/>
            <person name="O'Connor E."/>
            <person name="Balint B."/>
            <person name="Krizsan K."/>
            <person name="Kiss B."/>
            <person name="Hess J."/>
            <person name="Varga T."/>
            <person name="Slot J."/>
            <person name="Riley R."/>
            <person name="Boka B."/>
            <person name="Rigling D."/>
            <person name="Barry K."/>
            <person name="Lee J."/>
            <person name="Mihaltcheva S."/>
            <person name="LaButti K."/>
            <person name="Lipzen A."/>
            <person name="Waldron R."/>
            <person name="Moloney N.M."/>
            <person name="Sperisen C."/>
            <person name="Kredics L."/>
            <person name="Vagvoelgyi C."/>
            <person name="Patrignani A."/>
            <person name="Fitzpatrick D."/>
            <person name="Nagy I."/>
            <person name="Doyle S."/>
            <person name="Anderson J.B."/>
            <person name="Grigoriev I.V."/>
            <person name="Gueldener U."/>
            <person name="Muensterkoetter M."/>
            <person name="Nagy L.G."/>
        </authorList>
    </citation>
    <scope>NUCLEOTIDE SEQUENCE [LARGE SCALE GENOMIC DNA]</scope>
    <source>
        <strain evidence="2">28-4</strain>
    </source>
</reference>
<protein>
    <recommendedName>
        <fullName evidence="3">HTH CENPB-type domain-containing protein</fullName>
    </recommendedName>
</protein>
<dbReference type="EMBL" id="KZ293424">
    <property type="protein sequence ID" value="PBK71409.1"/>
    <property type="molecule type" value="Genomic_DNA"/>
</dbReference>
<dbReference type="Proteomes" id="UP000218334">
    <property type="component" value="Unassembled WGS sequence"/>
</dbReference>
<accession>A0A2H3BKN3</accession>
<sequence>MQRRPLSCSWMEGFCSHHLDIKIKWTTSLEKYHTHTLNCTVVSDFFTKLKELMERYDIPEENIYNINEKGNSSDITVNID</sequence>
<keyword evidence="2" id="KW-1185">Reference proteome</keyword>
<name>A0A2H3BKN3_9AGAR</name>
<gene>
    <name evidence="1" type="ORF">ARMSODRAFT_883984</name>
</gene>
<dbReference type="AlphaFoldDB" id="A0A2H3BKN3"/>
<proteinExistence type="predicted"/>
<evidence type="ECO:0000313" key="2">
    <source>
        <dbReference type="Proteomes" id="UP000218334"/>
    </source>
</evidence>
<evidence type="ECO:0008006" key="3">
    <source>
        <dbReference type="Google" id="ProtNLM"/>
    </source>
</evidence>
<organism evidence="1 2">
    <name type="scientific">Armillaria solidipes</name>
    <dbReference type="NCBI Taxonomy" id="1076256"/>
    <lineage>
        <taxon>Eukaryota</taxon>
        <taxon>Fungi</taxon>
        <taxon>Dikarya</taxon>
        <taxon>Basidiomycota</taxon>
        <taxon>Agaricomycotina</taxon>
        <taxon>Agaricomycetes</taxon>
        <taxon>Agaricomycetidae</taxon>
        <taxon>Agaricales</taxon>
        <taxon>Marasmiineae</taxon>
        <taxon>Physalacriaceae</taxon>
        <taxon>Armillaria</taxon>
    </lineage>
</organism>
<evidence type="ECO:0000313" key="1">
    <source>
        <dbReference type="EMBL" id="PBK71409.1"/>
    </source>
</evidence>